<comment type="similarity">
    <text evidence="2 10">Belongs to the ClpA/ClpB family.</text>
</comment>
<dbReference type="SUPFAM" id="SSF52540">
    <property type="entry name" value="P-loop containing nucleoside triphosphate hydrolases"/>
    <property type="match status" value="2"/>
</dbReference>
<evidence type="ECO:0000256" key="8">
    <source>
        <dbReference type="ARBA" id="ARBA00026057"/>
    </source>
</evidence>
<dbReference type="Gene3D" id="1.10.1780.10">
    <property type="entry name" value="Clp, N-terminal domain"/>
    <property type="match status" value="1"/>
</dbReference>
<dbReference type="InterPro" id="IPR004176">
    <property type="entry name" value="Clp_R_N"/>
</dbReference>
<feature type="coiled-coil region" evidence="11">
    <location>
        <begin position="409"/>
        <end position="523"/>
    </location>
</feature>
<dbReference type="InterPro" id="IPR019489">
    <property type="entry name" value="Clp_ATPase_C"/>
</dbReference>
<dbReference type="PROSITE" id="PS51903">
    <property type="entry name" value="CLP_R"/>
    <property type="match status" value="1"/>
</dbReference>
<gene>
    <name evidence="13" type="ORF">AVDCRST_MAG26-861</name>
</gene>
<dbReference type="InterPro" id="IPR027417">
    <property type="entry name" value="P-loop_NTPase"/>
</dbReference>
<dbReference type="GO" id="GO:0005524">
    <property type="term" value="F:ATP binding"/>
    <property type="evidence" value="ECO:0007669"/>
    <property type="project" value="UniProtKB-KW"/>
</dbReference>
<evidence type="ECO:0000256" key="4">
    <source>
        <dbReference type="ARBA" id="ARBA00022741"/>
    </source>
</evidence>
<evidence type="ECO:0000256" key="3">
    <source>
        <dbReference type="ARBA" id="ARBA00022737"/>
    </source>
</evidence>
<dbReference type="PROSITE" id="PS00870">
    <property type="entry name" value="CLPAB_1"/>
    <property type="match status" value="1"/>
</dbReference>
<feature type="domain" description="Clp R" evidence="12">
    <location>
        <begin position="3"/>
        <end position="143"/>
    </location>
</feature>
<dbReference type="FunFam" id="3.40.50.300:FF:000120">
    <property type="entry name" value="ATP-dependent chaperone ClpB"/>
    <property type="match status" value="1"/>
</dbReference>
<dbReference type="Pfam" id="PF07724">
    <property type="entry name" value="AAA_2"/>
    <property type="match status" value="1"/>
</dbReference>
<evidence type="ECO:0000256" key="2">
    <source>
        <dbReference type="ARBA" id="ARBA00008675"/>
    </source>
</evidence>
<dbReference type="PRINTS" id="PR00300">
    <property type="entry name" value="CLPPROTEASEA"/>
</dbReference>
<dbReference type="SUPFAM" id="SSF81923">
    <property type="entry name" value="Double Clp-N motif"/>
    <property type="match status" value="1"/>
</dbReference>
<dbReference type="SMART" id="SM01086">
    <property type="entry name" value="ClpB_D2-small"/>
    <property type="match status" value="1"/>
</dbReference>
<dbReference type="InterPro" id="IPR028299">
    <property type="entry name" value="ClpA/B_CS2"/>
</dbReference>
<dbReference type="InterPro" id="IPR003593">
    <property type="entry name" value="AAA+_ATPase"/>
</dbReference>
<dbReference type="InterPro" id="IPR041546">
    <property type="entry name" value="ClpA/ClpB_AAA_lid"/>
</dbReference>
<sequence length="866" mass="95605">MSDDRYTAKAREALEAAHALAAERRHAEVEPEHLLLALLQQPDGVVPQVVARLGVSLPMVRQVESVLQRLPATGEEAPVTGARLAVVLQMAEAEAQRSGEVYVATEHLLVALSDSRDATASLLRSLNTVKGRIQQVFTGLRNGTFVSPLQAENTSPALERYGRNLTTLARLGKLDPVIGRDEELRRTIQVLSRRTKNNPVLIGAPGVGKTAIVEGLAQRIVRGDVPGPLADKQLIALDMASLVAGTQFRGQFEERLKTILHDVTVSEGRVILFIDELHTVIGAGSAEGSLDAGNMLKPALARGDLHAIGATTLDEYRKHIEKDAALERRFQPVHVAEPTVEETISILRGLRERYETHHAVRITDGALVAAATLADRYIADRFLPDKAIDLVDETAAQLRMEITSDPQELDEIKRRRLQLEIEREALRRETDIPSRARAERIERTLANLREEQAALEARLASERATIARMSELKERIDAVRTDIEQAQREYDYNRAAELQYGTLHDLDRELREQVAQVNDLQQRGMLLKEEVTAAEIAAQVARTTGIPVTNLLQGEMAKLRDMEHQLARRVVGQEPAVRAVANAIRRARAGIQDPRRPLGSFLFLGPTGVGKTELGRALAEFLFDDEAALTRLDMSEYMEAHSVSRLIGAPPGYIGHDQGGQLTERVRRKPYSVVLLDEIEKAHADVLNVLLQVLDDGHLTDSQGRLVNFKNSVLILTSNILADGDEVVDAPDDREAVMALLQEHFPPEFANRLDETIIFQALGPEQITAIVDLQLADLYRRLAERKLAIELTPAAKSWLADVGYSPAWGARPLKRAIQRELLDPVACQLIDGRLQAGDTLLVDLGRKGLVFEPLHVDAVEDTVVAS</sequence>
<dbReference type="AlphaFoldDB" id="A0A6J4HM39"/>
<dbReference type="InterPro" id="IPR050130">
    <property type="entry name" value="ClpA_ClpB"/>
</dbReference>
<dbReference type="Gene3D" id="3.40.50.300">
    <property type="entry name" value="P-loop containing nucleotide triphosphate hydrolases"/>
    <property type="match status" value="3"/>
</dbReference>
<dbReference type="Pfam" id="PF10431">
    <property type="entry name" value="ClpB_D2-small"/>
    <property type="match status" value="1"/>
</dbReference>
<keyword evidence="6 11" id="KW-0175">Coiled coil</keyword>
<name>A0A6J4HM39_9CHLR</name>
<dbReference type="PANTHER" id="PTHR11638">
    <property type="entry name" value="ATP-DEPENDENT CLP PROTEASE"/>
    <property type="match status" value="1"/>
</dbReference>
<comment type="subcellular location">
    <subcellularLocation>
        <location evidence="1">Cytoplasm</location>
    </subcellularLocation>
</comment>
<dbReference type="FunFam" id="3.40.50.300:FF:000025">
    <property type="entry name" value="ATP-dependent Clp protease subunit"/>
    <property type="match status" value="1"/>
</dbReference>
<dbReference type="CDD" id="cd19499">
    <property type="entry name" value="RecA-like_ClpB_Hsp104-like"/>
    <property type="match status" value="1"/>
</dbReference>
<dbReference type="InterPro" id="IPR001270">
    <property type="entry name" value="ClpA/B"/>
</dbReference>
<evidence type="ECO:0000256" key="7">
    <source>
        <dbReference type="ARBA" id="ARBA00023186"/>
    </source>
</evidence>
<dbReference type="GO" id="GO:0016887">
    <property type="term" value="F:ATP hydrolysis activity"/>
    <property type="evidence" value="ECO:0007669"/>
    <property type="project" value="InterPro"/>
</dbReference>
<dbReference type="Gene3D" id="1.10.8.60">
    <property type="match status" value="1"/>
</dbReference>
<evidence type="ECO:0000256" key="1">
    <source>
        <dbReference type="ARBA" id="ARBA00004496"/>
    </source>
</evidence>
<dbReference type="InterPro" id="IPR036628">
    <property type="entry name" value="Clp_N_dom_sf"/>
</dbReference>
<dbReference type="CDD" id="cd00009">
    <property type="entry name" value="AAA"/>
    <property type="match status" value="1"/>
</dbReference>
<dbReference type="Pfam" id="PF17871">
    <property type="entry name" value="AAA_lid_9"/>
    <property type="match status" value="1"/>
</dbReference>
<dbReference type="GO" id="GO:0005737">
    <property type="term" value="C:cytoplasm"/>
    <property type="evidence" value="ECO:0007669"/>
    <property type="project" value="UniProtKB-SubCell"/>
</dbReference>
<dbReference type="GO" id="GO:0034605">
    <property type="term" value="P:cellular response to heat"/>
    <property type="evidence" value="ECO:0007669"/>
    <property type="project" value="TreeGrafter"/>
</dbReference>
<dbReference type="InterPro" id="IPR003959">
    <property type="entry name" value="ATPase_AAA_core"/>
</dbReference>
<protein>
    <submittedName>
        <fullName evidence="13">ClpB protein</fullName>
    </submittedName>
</protein>
<evidence type="ECO:0000256" key="9">
    <source>
        <dbReference type="PROSITE-ProRule" id="PRU01251"/>
    </source>
</evidence>
<evidence type="ECO:0000256" key="10">
    <source>
        <dbReference type="RuleBase" id="RU004432"/>
    </source>
</evidence>
<keyword evidence="5 10" id="KW-0067">ATP-binding</keyword>
<dbReference type="InterPro" id="IPR018368">
    <property type="entry name" value="ClpA/B_CS1"/>
</dbReference>
<evidence type="ECO:0000313" key="13">
    <source>
        <dbReference type="EMBL" id="CAA9228609.1"/>
    </source>
</evidence>
<dbReference type="FunFam" id="3.40.50.300:FF:000010">
    <property type="entry name" value="Chaperone clpB 1, putative"/>
    <property type="match status" value="1"/>
</dbReference>
<keyword evidence="3 9" id="KW-0677">Repeat</keyword>
<dbReference type="PROSITE" id="PS00871">
    <property type="entry name" value="CLPAB_2"/>
    <property type="match status" value="1"/>
</dbReference>
<keyword evidence="4 10" id="KW-0547">Nucleotide-binding</keyword>
<dbReference type="EMBL" id="CADCTK010000202">
    <property type="protein sequence ID" value="CAA9228609.1"/>
    <property type="molecule type" value="Genomic_DNA"/>
</dbReference>
<accession>A0A6J4HM39</accession>
<evidence type="ECO:0000256" key="11">
    <source>
        <dbReference type="SAM" id="Coils"/>
    </source>
</evidence>
<keyword evidence="7 10" id="KW-0143">Chaperone</keyword>
<evidence type="ECO:0000256" key="5">
    <source>
        <dbReference type="ARBA" id="ARBA00022840"/>
    </source>
</evidence>
<dbReference type="Pfam" id="PF02861">
    <property type="entry name" value="Clp_N"/>
    <property type="match status" value="1"/>
</dbReference>
<reference evidence="13" key="1">
    <citation type="submission" date="2020-02" db="EMBL/GenBank/DDBJ databases">
        <authorList>
            <person name="Meier V. D."/>
        </authorList>
    </citation>
    <scope>NUCLEOTIDE SEQUENCE</scope>
    <source>
        <strain evidence="13">AVDCRST_MAG26</strain>
    </source>
</reference>
<evidence type="ECO:0000256" key="6">
    <source>
        <dbReference type="ARBA" id="ARBA00023054"/>
    </source>
</evidence>
<organism evidence="13">
    <name type="scientific">uncultured Chloroflexia bacterium</name>
    <dbReference type="NCBI Taxonomy" id="1672391"/>
    <lineage>
        <taxon>Bacteria</taxon>
        <taxon>Bacillati</taxon>
        <taxon>Chloroflexota</taxon>
        <taxon>Chloroflexia</taxon>
        <taxon>environmental samples</taxon>
    </lineage>
</organism>
<evidence type="ECO:0000259" key="12">
    <source>
        <dbReference type="PROSITE" id="PS51903"/>
    </source>
</evidence>
<dbReference type="PANTHER" id="PTHR11638:SF18">
    <property type="entry name" value="HEAT SHOCK PROTEIN 104"/>
    <property type="match status" value="1"/>
</dbReference>
<comment type="subunit">
    <text evidence="8">Homohexamer. The oligomerization is ATP-dependent.</text>
</comment>
<proteinExistence type="inferred from homology"/>
<dbReference type="Pfam" id="PF00004">
    <property type="entry name" value="AAA"/>
    <property type="match status" value="1"/>
</dbReference>
<dbReference type="SMART" id="SM00382">
    <property type="entry name" value="AAA"/>
    <property type="match status" value="2"/>
</dbReference>